<evidence type="ECO:0000313" key="2">
    <source>
        <dbReference type="EMBL" id="SDK55084.1"/>
    </source>
</evidence>
<sequence>MMKYHQMGNNFIPKEQKVIASSDIKLLEERNQILQDENHKLLEVIEEYKQQIHDVTQEYKGQIGDIEEQLLHKEGLVIESEKTIVSLENDMKKYRDLEKDLHHIDGLKIKINGLNSEIDTLAKENITLKEELASYQQQVQILYIILLILAIL</sequence>
<protein>
    <submittedName>
        <fullName evidence="2">Uncharacterized protein</fullName>
    </submittedName>
</protein>
<evidence type="ECO:0000256" key="1">
    <source>
        <dbReference type="SAM" id="Coils"/>
    </source>
</evidence>
<reference evidence="2 3" key="1">
    <citation type="submission" date="2016-10" db="EMBL/GenBank/DDBJ databases">
        <authorList>
            <person name="de Groot N.N."/>
        </authorList>
    </citation>
    <scope>NUCLEOTIDE SEQUENCE [LARGE SCALE GENOMIC DNA]</scope>
    <source>
        <strain evidence="2 3">DSM 18346</strain>
    </source>
</reference>
<keyword evidence="3" id="KW-1185">Reference proteome</keyword>
<name>A0A1G9CUJ5_9FIRM</name>
<gene>
    <name evidence="2" type="ORF">SAMN05660472_01554</name>
</gene>
<feature type="coiled-coil region" evidence="1">
    <location>
        <begin position="17"/>
        <end position="138"/>
    </location>
</feature>
<proteinExistence type="predicted"/>
<dbReference type="Proteomes" id="UP000198718">
    <property type="component" value="Unassembled WGS sequence"/>
</dbReference>
<dbReference type="OrthoDB" id="1957159at2"/>
<dbReference type="AlphaFoldDB" id="A0A1G9CUJ5"/>
<dbReference type="EMBL" id="FNFP01000002">
    <property type="protein sequence ID" value="SDK55084.1"/>
    <property type="molecule type" value="Genomic_DNA"/>
</dbReference>
<organism evidence="2 3">
    <name type="scientific">Natronincola ferrireducens</name>
    <dbReference type="NCBI Taxonomy" id="393762"/>
    <lineage>
        <taxon>Bacteria</taxon>
        <taxon>Bacillati</taxon>
        <taxon>Bacillota</taxon>
        <taxon>Clostridia</taxon>
        <taxon>Peptostreptococcales</taxon>
        <taxon>Natronincolaceae</taxon>
        <taxon>Natronincola</taxon>
    </lineage>
</organism>
<dbReference type="RefSeq" id="WP_090553006.1">
    <property type="nucleotide sequence ID" value="NZ_FNFP01000002.1"/>
</dbReference>
<keyword evidence="1" id="KW-0175">Coiled coil</keyword>
<dbReference type="STRING" id="393762.SAMN05660472_01554"/>
<evidence type="ECO:0000313" key="3">
    <source>
        <dbReference type="Proteomes" id="UP000198718"/>
    </source>
</evidence>
<accession>A0A1G9CUJ5</accession>